<reference evidence="4" key="1">
    <citation type="journal article" date="2023" name="Plant J.">
        <title>The genome of the king protea, Protea cynaroides.</title>
        <authorList>
            <person name="Chang J."/>
            <person name="Duong T.A."/>
            <person name="Schoeman C."/>
            <person name="Ma X."/>
            <person name="Roodt D."/>
            <person name="Barker N."/>
            <person name="Li Z."/>
            <person name="Van de Peer Y."/>
            <person name="Mizrachi E."/>
        </authorList>
    </citation>
    <scope>NUCLEOTIDE SEQUENCE</scope>
    <source>
        <tissue evidence="4">Young leaves</tissue>
    </source>
</reference>
<organism evidence="4 5">
    <name type="scientific">Protea cynaroides</name>
    <dbReference type="NCBI Taxonomy" id="273540"/>
    <lineage>
        <taxon>Eukaryota</taxon>
        <taxon>Viridiplantae</taxon>
        <taxon>Streptophyta</taxon>
        <taxon>Embryophyta</taxon>
        <taxon>Tracheophyta</taxon>
        <taxon>Spermatophyta</taxon>
        <taxon>Magnoliopsida</taxon>
        <taxon>Proteales</taxon>
        <taxon>Proteaceae</taxon>
        <taxon>Protea</taxon>
    </lineage>
</organism>
<sequence length="252" mass="27892">MSELLARRWALLSPSTKIHQIILSETQLHHGGRASVRFTFSNNSQPSLGGMMGKNKQGLSFYVVRDDLLHPGKLDGLLPILEHLLVTDVVRCYSLGVIRLVEYLSQTDLFGREQPIKLAADAGTATTDCLRDWSQMFRAAMGGYCSDAESIEGYKKQEERLISDFKMYCGLHLSDHALNGLDGGIVQFGNVLEGEVEVCQQIAKQTGVLVDPIYTLAAWEHAMFLCQNSDRDTKVVMLHTGGTLGMFGLAQR</sequence>
<proteinExistence type="inferred from homology"/>
<name>A0A9Q0HAM0_9MAGN</name>
<dbReference type="EMBL" id="JAMYWD010000009">
    <property type="protein sequence ID" value="KAJ4961238.1"/>
    <property type="molecule type" value="Genomic_DNA"/>
</dbReference>
<dbReference type="InterPro" id="IPR027278">
    <property type="entry name" value="ACCD_DCysDesulf"/>
</dbReference>
<gene>
    <name evidence="4" type="ORF">NE237_021148</name>
</gene>
<dbReference type="PANTHER" id="PTHR43780:SF7">
    <property type="entry name" value="D-CYSTEINE DESULFHYDRASE 2, MITOCHONDRIAL"/>
    <property type="match status" value="1"/>
</dbReference>
<comment type="caution">
    <text evidence="4">The sequence shown here is derived from an EMBL/GenBank/DDBJ whole genome shotgun (WGS) entry which is preliminary data.</text>
</comment>
<evidence type="ECO:0008006" key="6">
    <source>
        <dbReference type="Google" id="ProtNLM"/>
    </source>
</evidence>
<dbReference type="PANTHER" id="PTHR43780">
    <property type="entry name" value="1-AMINOCYCLOPROPANE-1-CARBOXYLATE DEAMINASE-RELATED"/>
    <property type="match status" value="1"/>
</dbReference>
<keyword evidence="3" id="KW-0663">Pyridoxal phosphate</keyword>
<comment type="cofactor">
    <cofactor evidence="1">
        <name>pyridoxal 5'-phosphate</name>
        <dbReference type="ChEBI" id="CHEBI:597326"/>
    </cofactor>
</comment>
<keyword evidence="5" id="KW-1185">Reference proteome</keyword>
<dbReference type="GO" id="GO:0019148">
    <property type="term" value="F:D-cysteine desulfhydrase activity"/>
    <property type="evidence" value="ECO:0007669"/>
    <property type="project" value="TreeGrafter"/>
</dbReference>
<evidence type="ECO:0000313" key="5">
    <source>
        <dbReference type="Proteomes" id="UP001141806"/>
    </source>
</evidence>
<evidence type="ECO:0000256" key="1">
    <source>
        <dbReference type="ARBA" id="ARBA00001933"/>
    </source>
</evidence>
<dbReference type="InterPro" id="IPR036052">
    <property type="entry name" value="TrpB-like_PALP_sf"/>
</dbReference>
<protein>
    <recommendedName>
        <fullName evidence="6">D-cysteine desulfhydrase 2, mitochondrial</fullName>
    </recommendedName>
</protein>
<evidence type="ECO:0000256" key="3">
    <source>
        <dbReference type="ARBA" id="ARBA00022898"/>
    </source>
</evidence>
<dbReference type="Gene3D" id="3.40.50.1100">
    <property type="match status" value="1"/>
</dbReference>
<dbReference type="Proteomes" id="UP001141806">
    <property type="component" value="Unassembled WGS sequence"/>
</dbReference>
<evidence type="ECO:0000256" key="2">
    <source>
        <dbReference type="ARBA" id="ARBA00008639"/>
    </source>
</evidence>
<dbReference type="AlphaFoldDB" id="A0A9Q0HAM0"/>
<comment type="similarity">
    <text evidence="2">Belongs to the ACC deaminase/D-cysteine desulfhydrase family.</text>
</comment>
<dbReference type="OrthoDB" id="10266364at2759"/>
<dbReference type="SUPFAM" id="SSF53686">
    <property type="entry name" value="Tryptophan synthase beta subunit-like PLP-dependent enzymes"/>
    <property type="match status" value="1"/>
</dbReference>
<evidence type="ECO:0000313" key="4">
    <source>
        <dbReference type="EMBL" id="KAJ4961238.1"/>
    </source>
</evidence>
<accession>A0A9Q0HAM0</accession>